<keyword evidence="4" id="KW-0479">Metal-binding</keyword>
<evidence type="ECO:0000256" key="1">
    <source>
        <dbReference type="ARBA" id="ARBA00007874"/>
    </source>
</evidence>
<keyword evidence="5" id="KW-0249">Electron transport</keyword>
<evidence type="ECO:0000256" key="6">
    <source>
        <dbReference type="ARBA" id="ARBA00023004"/>
    </source>
</evidence>
<evidence type="ECO:0000256" key="2">
    <source>
        <dbReference type="ARBA" id="ARBA00022448"/>
    </source>
</evidence>
<dbReference type="SUPFAM" id="SSF54292">
    <property type="entry name" value="2Fe-2S ferredoxin-like"/>
    <property type="match status" value="1"/>
</dbReference>
<comment type="similarity">
    <text evidence="1">Belongs to the 2Fe2S plant-type ferredoxin family.</text>
</comment>
<dbReference type="EMBL" id="JN541239">
    <property type="protein sequence ID" value="AEQ39107.1"/>
    <property type="molecule type" value="Genomic_DNA"/>
</dbReference>
<keyword evidence="7" id="KW-0411">Iron-sulfur</keyword>
<dbReference type="PROSITE" id="PS00197">
    <property type="entry name" value="2FE2S_FER_1"/>
    <property type="match status" value="1"/>
</dbReference>
<dbReference type="CDD" id="cd00207">
    <property type="entry name" value="fer2"/>
    <property type="match status" value="1"/>
</dbReference>
<keyword evidence="3" id="KW-0001">2Fe-2S</keyword>
<dbReference type="GO" id="GO:0046872">
    <property type="term" value="F:metal ion binding"/>
    <property type="evidence" value="ECO:0007669"/>
    <property type="project" value="UniProtKB-KW"/>
</dbReference>
<evidence type="ECO:0000256" key="3">
    <source>
        <dbReference type="ARBA" id="ARBA00022714"/>
    </source>
</evidence>
<dbReference type="InterPro" id="IPR006058">
    <property type="entry name" value="2Fe2S_fd_BS"/>
</dbReference>
<dbReference type="InterPro" id="IPR036010">
    <property type="entry name" value="2Fe-2S_ferredoxin-like_sf"/>
</dbReference>
<keyword evidence="2" id="KW-0813">Transport</keyword>
<dbReference type="InterPro" id="IPR001041">
    <property type="entry name" value="2Fe-2S_ferredoxin-type"/>
</dbReference>
<sequence>MAHYHEESFGATPDEVKTDVVEQIELAQEESDSLASADMVQVEFSESGKSVSIAPGETVHTAAAKLGLYIPKACGMGICGTCKVRKVAGDVTMEQNGGISEGDIAEGYILSCCSIPTANTVIAYRDWLTPACFNGPQNIKMPAQGRHGQQQASSSQPLQDALAAAASAFLMRVSVAGWLENSPPPLPACFCSFCWARAAA</sequence>
<protein>
    <submittedName>
        <fullName evidence="10">Oxidoreductase</fullName>
    </submittedName>
</protein>
<accession>G5CZF2</accession>
<dbReference type="PANTHER" id="PTHR43112">
    <property type="entry name" value="FERREDOXIN"/>
    <property type="match status" value="1"/>
</dbReference>
<evidence type="ECO:0000256" key="5">
    <source>
        <dbReference type="ARBA" id="ARBA00022982"/>
    </source>
</evidence>
<keyword evidence="6" id="KW-0408">Iron</keyword>
<dbReference type="Pfam" id="PF00111">
    <property type="entry name" value="Fer2"/>
    <property type="match status" value="1"/>
</dbReference>
<dbReference type="PANTHER" id="PTHR43112:SF3">
    <property type="entry name" value="FERREDOXIN-2, CHLOROPLASTIC"/>
    <property type="match status" value="1"/>
</dbReference>
<dbReference type="GO" id="GO:0051537">
    <property type="term" value="F:2 iron, 2 sulfur cluster binding"/>
    <property type="evidence" value="ECO:0007669"/>
    <property type="project" value="UniProtKB-KW"/>
</dbReference>
<organism evidence="10">
    <name type="scientific">Oceanimonas doudoroffii</name>
    <dbReference type="NCBI Taxonomy" id="84158"/>
    <lineage>
        <taxon>Bacteria</taxon>
        <taxon>Pseudomonadati</taxon>
        <taxon>Pseudomonadota</taxon>
        <taxon>Gammaproteobacteria</taxon>
        <taxon>Aeromonadales</taxon>
        <taxon>Aeromonadaceae</taxon>
        <taxon>Oceanimonas</taxon>
    </lineage>
</organism>
<evidence type="ECO:0000259" key="9">
    <source>
        <dbReference type="PROSITE" id="PS51085"/>
    </source>
</evidence>
<proteinExistence type="inferred from homology"/>
<name>G5CZF2_9GAMM</name>
<dbReference type="InterPro" id="IPR012675">
    <property type="entry name" value="Beta-grasp_dom_sf"/>
</dbReference>
<dbReference type="Gene3D" id="3.10.20.30">
    <property type="match status" value="1"/>
</dbReference>
<evidence type="ECO:0000256" key="4">
    <source>
        <dbReference type="ARBA" id="ARBA00022723"/>
    </source>
</evidence>
<evidence type="ECO:0000256" key="7">
    <source>
        <dbReference type="ARBA" id="ARBA00023014"/>
    </source>
</evidence>
<comment type="cofactor">
    <cofactor evidence="8">
        <name>[2Fe-2S] cluster</name>
        <dbReference type="ChEBI" id="CHEBI:190135"/>
    </cofactor>
</comment>
<feature type="domain" description="2Fe-2S ferredoxin-type" evidence="9">
    <location>
        <begin position="38"/>
        <end position="128"/>
    </location>
</feature>
<dbReference type="AlphaFoldDB" id="G5CZF2"/>
<evidence type="ECO:0000313" key="10">
    <source>
        <dbReference type="EMBL" id="AEQ39107.1"/>
    </source>
</evidence>
<evidence type="ECO:0000256" key="8">
    <source>
        <dbReference type="ARBA" id="ARBA00034078"/>
    </source>
</evidence>
<reference evidence="10" key="1">
    <citation type="submission" date="2011-07" db="EMBL/GenBank/DDBJ databases">
        <title>Multiple DMSP Lyases in the gamma-Proteobacterium Oceanimonas doudoroffii.</title>
        <authorList>
            <person name="Curson A.R.J."/>
            <person name="Fowler E.K."/>
            <person name="Dickens S."/>
            <person name="Johnston A.W.B."/>
            <person name="Todd J.D."/>
        </authorList>
    </citation>
    <scope>NUCLEOTIDE SEQUENCE</scope>
    <source>
        <strain evidence="10">DSM 7028</strain>
    </source>
</reference>
<dbReference type="PROSITE" id="PS51085">
    <property type="entry name" value="2FE2S_FER_2"/>
    <property type="match status" value="1"/>
</dbReference>